<name>A0ABV6RDF0_9MICO</name>
<evidence type="ECO:0000256" key="1">
    <source>
        <dbReference type="SAM" id="Phobius"/>
    </source>
</evidence>
<feature type="transmembrane region" description="Helical" evidence="1">
    <location>
        <begin position="252"/>
        <end position="272"/>
    </location>
</feature>
<gene>
    <name evidence="2" type="ORF">ACFFF6_13775</name>
</gene>
<reference evidence="2 3" key="1">
    <citation type="submission" date="2024-09" db="EMBL/GenBank/DDBJ databases">
        <authorList>
            <person name="Sun Q."/>
            <person name="Mori K."/>
        </authorList>
    </citation>
    <scope>NUCLEOTIDE SEQUENCE [LARGE SCALE GENOMIC DNA]</scope>
    <source>
        <strain evidence="2 3">CICC 10874</strain>
    </source>
</reference>
<feature type="transmembrane region" description="Helical" evidence="1">
    <location>
        <begin position="38"/>
        <end position="58"/>
    </location>
</feature>
<feature type="transmembrane region" description="Helical" evidence="1">
    <location>
        <begin position="375"/>
        <end position="399"/>
    </location>
</feature>
<proteinExistence type="predicted"/>
<feature type="transmembrane region" description="Helical" evidence="1">
    <location>
        <begin position="111"/>
        <end position="129"/>
    </location>
</feature>
<keyword evidence="3" id="KW-1185">Reference proteome</keyword>
<dbReference type="Proteomes" id="UP001589793">
    <property type="component" value="Unassembled WGS sequence"/>
</dbReference>
<evidence type="ECO:0000313" key="2">
    <source>
        <dbReference type="EMBL" id="MFC0675030.1"/>
    </source>
</evidence>
<feature type="transmembrane region" description="Helical" evidence="1">
    <location>
        <begin position="221"/>
        <end position="240"/>
    </location>
</feature>
<feature type="transmembrane region" description="Helical" evidence="1">
    <location>
        <begin position="192"/>
        <end position="214"/>
    </location>
</feature>
<accession>A0ABV6RDF0</accession>
<evidence type="ECO:0000313" key="3">
    <source>
        <dbReference type="Proteomes" id="UP001589793"/>
    </source>
</evidence>
<dbReference type="RefSeq" id="WP_376981677.1">
    <property type="nucleotide sequence ID" value="NZ_JBHLSV010000018.1"/>
</dbReference>
<dbReference type="InterPro" id="IPR046671">
    <property type="entry name" value="DUF6541"/>
</dbReference>
<dbReference type="Pfam" id="PF20176">
    <property type="entry name" value="DUF6541"/>
    <property type="match status" value="1"/>
</dbReference>
<feature type="transmembrane region" description="Helical" evidence="1">
    <location>
        <begin position="6"/>
        <end position="26"/>
    </location>
</feature>
<organism evidence="2 3">
    <name type="scientific">Brachybacterium hainanense</name>
    <dbReference type="NCBI Taxonomy" id="1541174"/>
    <lineage>
        <taxon>Bacteria</taxon>
        <taxon>Bacillati</taxon>
        <taxon>Actinomycetota</taxon>
        <taxon>Actinomycetes</taxon>
        <taxon>Micrococcales</taxon>
        <taxon>Dermabacteraceae</taxon>
        <taxon>Brachybacterium</taxon>
    </lineage>
</organism>
<comment type="caution">
    <text evidence="2">The sequence shown here is derived from an EMBL/GenBank/DDBJ whole genome shotgun (WGS) entry which is preliminary data.</text>
</comment>
<feature type="transmembrane region" description="Helical" evidence="1">
    <location>
        <begin position="475"/>
        <end position="494"/>
    </location>
</feature>
<sequence length="639" mass="67063">MTDVLWFGWSIIWSLVLCYLPGFLCLRALGIWRGAACAVAPAVSAGLLGGGAVVAALIGVRWTLSSAALVTILAVAVVAGARRLLAARRARPRTHPGTPSWLPLVPPRARVLVPLAATVAVVPVLIALGSPGTPLQRWDALFHLSALQHVRESGDGSTLTFAALATTDGTGGIYPAAFHDLIGIVPLAPIPIVLNAATLALAVVPWIHGTMFLARALWPRASWAPTVAGTAAALAPAIPLNEWIHLSPIPNLVGAAFLPGALVAVLCCYRALRACLTGSSDTALGPWAISALIASAGLGLLHPNVFIALCLMTAAAGFGGAVEQRRRARPSRAAAVIGAAALLPVAAIIMTPASSTASGFVGGLEVGPVQAVGEVVSGLLTVWPMATGPLLWAVAYVGLWALLRRGSYLLPAVTAVMVVLYLDAAVDSPLRLSALWYSGQDRISMFLTLVVCLLTVPGTAHLARWLRRSGKRSALIWRSSAAVLGVLVVLSSVAPRLDYARLNLDLDMVQRPRYMDSEELAMLEQVGTTMDTDKVLLANPFSGGAHLSAMTGQRVRFPVAGMNPTPEDGQLMDDLLRAGTDPEACTRLMDAGIGYVYVDRRPYYYGGSFTRIDQATPELGRVIGQTDHSMMIEISCAAA</sequence>
<feature type="transmembrane region" description="Helical" evidence="1">
    <location>
        <begin position="64"/>
        <end position="85"/>
    </location>
</feature>
<feature type="transmembrane region" description="Helical" evidence="1">
    <location>
        <begin position="306"/>
        <end position="322"/>
    </location>
</feature>
<keyword evidence="1" id="KW-0812">Transmembrane</keyword>
<feature type="transmembrane region" description="Helical" evidence="1">
    <location>
        <begin position="443"/>
        <end position="463"/>
    </location>
</feature>
<feature type="transmembrane region" description="Helical" evidence="1">
    <location>
        <begin position="406"/>
        <end position="423"/>
    </location>
</feature>
<dbReference type="EMBL" id="JBHLSV010000018">
    <property type="protein sequence ID" value="MFC0675030.1"/>
    <property type="molecule type" value="Genomic_DNA"/>
</dbReference>
<feature type="transmembrane region" description="Helical" evidence="1">
    <location>
        <begin position="334"/>
        <end position="355"/>
    </location>
</feature>
<feature type="transmembrane region" description="Helical" evidence="1">
    <location>
        <begin position="284"/>
        <end position="300"/>
    </location>
</feature>
<keyword evidence="1" id="KW-0472">Membrane</keyword>
<protein>
    <submittedName>
        <fullName evidence="2">DUF6541 family protein</fullName>
    </submittedName>
</protein>
<keyword evidence="1" id="KW-1133">Transmembrane helix</keyword>